<evidence type="ECO:0000313" key="5">
    <source>
        <dbReference type="Proteomes" id="UP000008915"/>
    </source>
</evidence>
<accession>E6SGI5</accession>
<evidence type="ECO:0000259" key="3">
    <source>
        <dbReference type="Pfam" id="PF00188"/>
    </source>
</evidence>
<dbReference type="SUPFAM" id="SSF55797">
    <property type="entry name" value="PR-1-like"/>
    <property type="match status" value="1"/>
</dbReference>
<dbReference type="InterPro" id="IPR035940">
    <property type="entry name" value="CAP_sf"/>
</dbReference>
<feature type="region of interest" description="Disordered" evidence="1">
    <location>
        <begin position="108"/>
        <end position="173"/>
    </location>
</feature>
<feature type="compositionally biased region" description="Gly residues" evidence="1">
    <location>
        <begin position="66"/>
        <end position="81"/>
    </location>
</feature>
<feature type="compositionally biased region" description="Pro residues" evidence="1">
    <location>
        <begin position="143"/>
        <end position="154"/>
    </location>
</feature>
<name>E6SGI5_THEM7</name>
<organism evidence="4 5">
    <name type="scientific">Thermaerobacter marianensis (strain ATCC 700841 / DSM 12885 / JCM 10246 / 7p75a)</name>
    <dbReference type="NCBI Taxonomy" id="644966"/>
    <lineage>
        <taxon>Bacteria</taxon>
        <taxon>Bacillati</taxon>
        <taxon>Bacillota</taxon>
        <taxon>Clostridia</taxon>
        <taxon>Eubacteriales</taxon>
        <taxon>Clostridiales Family XVII. Incertae Sedis</taxon>
        <taxon>Thermaerobacter</taxon>
    </lineage>
</organism>
<reference evidence="4 5" key="1">
    <citation type="journal article" date="2010" name="Stand. Genomic Sci.">
        <title>Complete genome sequence of Thermaerobacter marianensis type strain (7p75a).</title>
        <authorList>
            <person name="Han C."/>
            <person name="Gu W."/>
            <person name="Zhang X."/>
            <person name="Lapidus A."/>
            <person name="Nolan M."/>
            <person name="Copeland A."/>
            <person name="Lucas S."/>
            <person name="Del Rio T.G."/>
            <person name="Tice H."/>
            <person name="Cheng J.F."/>
            <person name="Tapia R."/>
            <person name="Goodwin L."/>
            <person name="Pitluck S."/>
            <person name="Pagani I."/>
            <person name="Ivanova N."/>
            <person name="Mavromatis K."/>
            <person name="Mikhailova N."/>
            <person name="Pati A."/>
            <person name="Chen A."/>
            <person name="Palaniappan K."/>
            <person name="Land M."/>
            <person name="Hauser L."/>
            <person name="Chang Y.J."/>
            <person name="Jeffries C.D."/>
            <person name="Schneider S."/>
            <person name="Rohde M."/>
            <person name="Goker M."/>
            <person name="Pukall R."/>
            <person name="Woyke T."/>
            <person name="Bristow J."/>
            <person name="Eisen J.A."/>
            <person name="Markowitz V."/>
            <person name="Hugenholtz P."/>
            <person name="Kyrpides N.C."/>
            <person name="Klenk H.P."/>
            <person name="Detter J.C."/>
        </authorList>
    </citation>
    <scope>NUCLEOTIDE SEQUENCE [LARGE SCALE GENOMIC DNA]</scope>
    <source>
        <strain evidence="5">ATCC 700841 / DSM 12885 / JCM 10246 / 7p75a</strain>
    </source>
</reference>
<dbReference type="InterPro" id="IPR014044">
    <property type="entry name" value="CAP_dom"/>
</dbReference>
<dbReference type="RefSeq" id="WP_013494836.1">
    <property type="nucleotide sequence ID" value="NC_014831.1"/>
</dbReference>
<dbReference type="KEGG" id="tmr:Tmar_0410"/>
<keyword evidence="2" id="KW-0732">Signal</keyword>
<keyword evidence="5" id="KW-1185">Reference proteome</keyword>
<evidence type="ECO:0000313" key="4">
    <source>
        <dbReference type="EMBL" id="ADU50531.1"/>
    </source>
</evidence>
<evidence type="ECO:0000256" key="2">
    <source>
        <dbReference type="SAM" id="SignalP"/>
    </source>
</evidence>
<proteinExistence type="predicted"/>
<dbReference type="AlphaFoldDB" id="E6SGI5"/>
<dbReference type="Gene3D" id="3.40.33.10">
    <property type="entry name" value="CAP"/>
    <property type="match status" value="1"/>
</dbReference>
<dbReference type="PANTHER" id="PTHR31157:SF1">
    <property type="entry name" value="SCP DOMAIN-CONTAINING PROTEIN"/>
    <property type="match status" value="1"/>
</dbReference>
<sequence>MVSPRIRRRIAGAAILAALAMAVPAAPAMAAWRNPYPGDPVLRPAGSPAASPAAAGRTGALGLQAGGTAGFPAGEGTGGGVTPEFTGRGPGVFGWYYQWKLQRAQLRRGTAADPAATPDGTGAGTPAGSSTGGPHGGRGVPTPSTPRPSAPPSQPTEAPRLEPAPSPRDAAASLTAEERRLVELVNLERRNRGLPELAVDPDLTRLARLKARDIQQQGSFSHVSPTYGSPYAMEIAAGIRARVMGAENLAMARDVNAAHRMLMASQGHRANILHPDHDRIGVAVVPVRYGVLVVQLFLGARYR</sequence>
<feature type="signal peptide" evidence="2">
    <location>
        <begin position="1"/>
        <end position="30"/>
    </location>
</feature>
<feature type="region of interest" description="Disordered" evidence="1">
    <location>
        <begin position="66"/>
        <end position="85"/>
    </location>
</feature>
<dbReference type="EMBL" id="CP002344">
    <property type="protein sequence ID" value="ADU50531.1"/>
    <property type="molecule type" value="Genomic_DNA"/>
</dbReference>
<dbReference type="PANTHER" id="PTHR31157">
    <property type="entry name" value="SCP DOMAIN-CONTAINING PROTEIN"/>
    <property type="match status" value="1"/>
</dbReference>
<reference evidence="5" key="2">
    <citation type="journal article" date="2010" name="Stand. Genomic Sci.">
        <title>Complete genome sequence of Thermaerobacter marianensis type strain (7p75aT).</title>
        <authorList>
            <person name="Han C."/>
            <person name="Gu W."/>
            <person name="Zhang X."/>
            <person name="Lapidus A."/>
            <person name="Nolan M."/>
            <person name="Copeland A."/>
            <person name="Lucas S."/>
            <person name="Glavina Del Rio T."/>
            <person name="Tice H."/>
            <person name="Cheng J."/>
            <person name="Tapia R."/>
            <person name="Goodwin L."/>
            <person name="Pitluck S."/>
            <person name="Pagani I."/>
            <person name="Ivanova N."/>
            <person name="Mavromatis K."/>
            <person name="Mikhailova N."/>
            <person name="Pati A."/>
            <person name="Chen A."/>
            <person name="Palaniappan K."/>
            <person name="Land M."/>
            <person name="Hauser L."/>
            <person name="Chang Y."/>
            <person name="Jeffries C."/>
            <person name="Schneider S."/>
            <person name="Rohde M."/>
            <person name="Goker M."/>
            <person name="Pukall R."/>
            <person name="Woyke T."/>
            <person name="Bristow J."/>
            <person name="Eisen J."/>
            <person name="Markowitz V."/>
            <person name="Hugenholtz P."/>
            <person name="Kyrpides N."/>
            <person name="Klenk H."/>
            <person name="Detter J."/>
        </authorList>
    </citation>
    <scope>NUCLEOTIDE SEQUENCE [LARGE SCALE GENOMIC DNA]</scope>
    <source>
        <strain evidence="5">ATCC 700841 / DSM 12885 / JCM 10246 / 7p75a</strain>
    </source>
</reference>
<dbReference type="Proteomes" id="UP000008915">
    <property type="component" value="Chromosome"/>
</dbReference>
<dbReference type="STRING" id="644966.Tmar_0410"/>
<dbReference type="CDD" id="cd05379">
    <property type="entry name" value="CAP_bacterial"/>
    <property type="match status" value="1"/>
</dbReference>
<dbReference type="OrthoDB" id="9783944at2"/>
<protein>
    <submittedName>
        <fullName evidence="4">SCP-like extracellular</fullName>
    </submittedName>
</protein>
<feature type="compositionally biased region" description="Low complexity" evidence="1">
    <location>
        <begin position="108"/>
        <end position="120"/>
    </location>
</feature>
<feature type="domain" description="SCP" evidence="3">
    <location>
        <begin position="182"/>
        <end position="295"/>
    </location>
</feature>
<feature type="compositionally biased region" description="Gly residues" evidence="1">
    <location>
        <begin position="121"/>
        <end position="139"/>
    </location>
</feature>
<dbReference type="HOGENOM" id="CLU_990227_0_0_9"/>
<evidence type="ECO:0000256" key="1">
    <source>
        <dbReference type="SAM" id="MobiDB-lite"/>
    </source>
</evidence>
<feature type="chain" id="PRO_5003209055" evidence="2">
    <location>
        <begin position="31"/>
        <end position="303"/>
    </location>
</feature>
<dbReference type="Pfam" id="PF00188">
    <property type="entry name" value="CAP"/>
    <property type="match status" value="1"/>
</dbReference>
<dbReference type="eggNOG" id="COG2340">
    <property type="taxonomic scope" value="Bacteria"/>
</dbReference>
<gene>
    <name evidence="4" type="ordered locus">Tmar_0410</name>
</gene>